<proteinExistence type="predicted"/>
<evidence type="ECO:0000313" key="1">
    <source>
        <dbReference type="EMBL" id="MBK3332265.1"/>
    </source>
</evidence>
<keyword evidence="2" id="KW-1185">Reference proteome</keyword>
<dbReference type="EMBL" id="JAACYA010000001">
    <property type="protein sequence ID" value="MBK3332265.1"/>
    <property type="molecule type" value="Genomic_DNA"/>
</dbReference>
<dbReference type="RefSeq" id="WP_200673647.1">
    <property type="nucleotide sequence ID" value="NZ_JAACYA010000001.1"/>
</dbReference>
<accession>A0ABS1GHD8</accession>
<evidence type="ECO:0000313" key="2">
    <source>
        <dbReference type="Proteomes" id="UP000772812"/>
    </source>
</evidence>
<comment type="caution">
    <text evidence="1">The sequence shown here is derived from an EMBL/GenBank/DDBJ whole genome shotgun (WGS) entry which is preliminary data.</text>
</comment>
<protein>
    <submittedName>
        <fullName evidence="1">Uncharacterized protein</fullName>
    </submittedName>
</protein>
<sequence length="125" mass="14752">MDRLLPTVFLKAYEVIDEDRLENLEDVETPLILVENIPDFKESTFWVKIRNLWVLIGKIPPLKPEKEDIVLFREKGQWGLFKYLGEEDDKVILRDGKDQRTTKVPKEVVETLELFGKVIRVQEKV</sequence>
<name>A0ABS1GHD8_9AQUI</name>
<gene>
    <name evidence="1" type="ORF">GWK41_04190</name>
</gene>
<organism evidence="1 2">
    <name type="scientific">Persephonella atlantica</name>
    <dbReference type="NCBI Taxonomy" id="2699429"/>
    <lineage>
        <taxon>Bacteria</taxon>
        <taxon>Pseudomonadati</taxon>
        <taxon>Aquificota</taxon>
        <taxon>Aquificia</taxon>
        <taxon>Aquificales</taxon>
        <taxon>Hydrogenothermaceae</taxon>
        <taxon>Persephonella</taxon>
    </lineage>
</organism>
<dbReference type="Proteomes" id="UP000772812">
    <property type="component" value="Unassembled WGS sequence"/>
</dbReference>
<reference evidence="1 2" key="1">
    <citation type="journal article" date="2021" name="Syst. Appl. Microbiol.">
        <title>Persephonella atlantica sp. nov.: How to adapt to physico-chemical gradients in high temperature hydrothermal habitats.</title>
        <authorList>
            <person name="Francois D.X."/>
            <person name="Godfroy A."/>
            <person name="Mathien C."/>
            <person name="Aube J."/>
            <person name="Cathalot C."/>
            <person name="Lesongeur F."/>
            <person name="L'Haridon S."/>
            <person name="Philippon X."/>
            <person name="Roussel E.G."/>
        </authorList>
    </citation>
    <scope>NUCLEOTIDE SEQUENCE [LARGE SCALE GENOMIC DNA]</scope>
    <source>
        <strain evidence="1 2">MO1340</strain>
    </source>
</reference>